<keyword evidence="1" id="KW-0472">Membrane</keyword>
<organism evidence="3 4">
    <name type="scientific">Paramicrobacterium chengjingii</name>
    <dbReference type="NCBI Taxonomy" id="2769067"/>
    <lineage>
        <taxon>Bacteria</taxon>
        <taxon>Bacillati</taxon>
        <taxon>Actinomycetota</taxon>
        <taxon>Actinomycetes</taxon>
        <taxon>Micrococcales</taxon>
        <taxon>Microbacteriaceae</taxon>
        <taxon>Paramicrobacterium</taxon>
    </lineage>
</organism>
<gene>
    <name evidence="3" type="ORF">HCR76_02610</name>
</gene>
<feature type="transmembrane region" description="Helical" evidence="1">
    <location>
        <begin position="225"/>
        <end position="242"/>
    </location>
</feature>
<keyword evidence="1" id="KW-0812">Transmembrane</keyword>
<dbReference type="RefSeq" id="WP_166984937.1">
    <property type="nucleotide sequence ID" value="NZ_CP061169.1"/>
</dbReference>
<dbReference type="Proteomes" id="UP000662814">
    <property type="component" value="Chromosome"/>
</dbReference>
<evidence type="ECO:0000313" key="3">
    <source>
        <dbReference type="EMBL" id="QPZ39008.1"/>
    </source>
</evidence>
<feature type="transmembrane region" description="Helical" evidence="1">
    <location>
        <begin position="38"/>
        <end position="66"/>
    </location>
</feature>
<keyword evidence="3" id="KW-0378">Hydrolase</keyword>
<protein>
    <submittedName>
        <fullName evidence="3">CPBP family intramembrane metalloprotease</fullName>
    </submittedName>
</protein>
<keyword evidence="3" id="KW-0482">Metalloprotease</keyword>
<evidence type="ECO:0000313" key="4">
    <source>
        <dbReference type="Proteomes" id="UP000662814"/>
    </source>
</evidence>
<feature type="transmembrane region" description="Helical" evidence="1">
    <location>
        <begin position="86"/>
        <end position="110"/>
    </location>
</feature>
<keyword evidence="1" id="KW-1133">Transmembrane helix</keyword>
<feature type="domain" description="CAAX prenyl protease 2/Lysostaphin resistance protein A-like" evidence="2">
    <location>
        <begin position="171"/>
        <end position="259"/>
    </location>
</feature>
<feature type="transmembrane region" description="Helical" evidence="1">
    <location>
        <begin position="168"/>
        <end position="189"/>
    </location>
</feature>
<feature type="transmembrane region" description="Helical" evidence="1">
    <location>
        <begin position="282"/>
        <end position="300"/>
    </location>
</feature>
<feature type="transmembrane region" description="Helical" evidence="1">
    <location>
        <begin position="249"/>
        <end position="270"/>
    </location>
</feature>
<feature type="transmembrane region" description="Helical" evidence="1">
    <location>
        <begin position="136"/>
        <end position="156"/>
    </location>
</feature>
<feature type="transmembrane region" description="Helical" evidence="1">
    <location>
        <begin position="201"/>
        <end position="219"/>
    </location>
</feature>
<dbReference type="EMBL" id="CP061169">
    <property type="protein sequence ID" value="QPZ39008.1"/>
    <property type="molecule type" value="Genomic_DNA"/>
</dbReference>
<sequence length="329" mass="34358">MTTSRDALPAHSAVDGASPLQYHRLARSARSYRWWRPLLVAGVGAGFYGTFMLGALLWAGVAALLSPGFAAAADAFATSAHDVSDPLVLAVTLLSLIALLPSLFIAQLLVGTKPVGLLSSVAGHLRWRMLTRSLRVAFAVFAIAQCITVAISAAQGEPLTQHVDASTALPALVIAVLLVPFQAAAEEYVFRGFLMQTVGGWLRHPLFSVLLPVPVFVVAHGYDPLGQASVAAFAIVAGWLTIRTGGLEAAIGLHVVNNLAVFGLGALGLGDVNVTSLGPIDLVVSIATMAVYAAVVVWQFRRGAHASTRDVPESRSLASTADRQPGMPG</sequence>
<accession>A0ABX6YJM6</accession>
<dbReference type="GO" id="GO:0008237">
    <property type="term" value="F:metallopeptidase activity"/>
    <property type="evidence" value="ECO:0007669"/>
    <property type="project" value="UniProtKB-KW"/>
</dbReference>
<name>A0ABX6YJM6_9MICO</name>
<evidence type="ECO:0000259" key="2">
    <source>
        <dbReference type="Pfam" id="PF02517"/>
    </source>
</evidence>
<reference evidence="3 4" key="1">
    <citation type="submission" date="2020-12" db="EMBL/GenBank/DDBJ databases">
        <title>Microbacterium sp. HY060.</title>
        <authorList>
            <person name="Zhou J."/>
        </authorList>
    </citation>
    <scope>NUCLEOTIDE SEQUENCE [LARGE SCALE GENOMIC DNA]</scope>
    <source>
        <strain evidence="3 4">HY60</strain>
    </source>
</reference>
<dbReference type="Pfam" id="PF02517">
    <property type="entry name" value="Rce1-like"/>
    <property type="match status" value="1"/>
</dbReference>
<proteinExistence type="predicted"/>
<dbReference type="InterPro" id="IPR003675">
    <property type="entry name" value="Rce1/LyrA-like_dom"/>
</dbReference>
<keyword evidence="3" id="KW-0645">Protease</keyword>
<evidence type="ECO:0000256" key="1">
    <source>
        <dbReference type="SAM" id="Phobius"/>
    </source>
</evidence>
<keyword evidence="4" id="KW-1185">Reference proteome</keyword>